<evidence type="ECO:0000313" key="3">
    <source>
        <dbReference type="Proteomes" id="UP000247620"/>
    </source>
</evidence>
<reference evidence="2 3" key="1">
    <citation type="submission" date="2018-06" db="EMBL/GenBank/DDBJ databases">
        <title>Pseudomonas diversity within urban Lake Michigan freshwaters.</title>
        <authorList>
            <person name="Batrich M."/>
            <person name="Hatzopoulos T."/>
            <person name="Putonti C."/>
        </authorList>
    </citation>
    <scope>NUCLEOTIDE SEQUENCE [LARGE SCALE GENOMIC DNA]</scope>
    <source>
        <strain evidence="2 3">LBp-160603</strain>
    </source>
</reference>
<dbReference type="AlphaFoldDB" id="A0A2V4HKC9"/>
<dbReference type="EMBL" id="QJRO01000030">
    <property type="protein sequence ID" value="PYB74373.1"/>
    <property type="molecule type" value="Genomic_DNA"/>
</dbReference>
<gene>
    <name evidence="2" type="ORF">DMX07_24720</name>
</gene>
<dbReference type="Proteomes" id="UP000247620">
    <property type="component" value="Unassembled WGS sequence"/>
</dbReference>
<organism evidence="2 3">
    <name type="scientific">Pseudomonas soli</name>
    <dbReference type="NCBI Taxonomy" id="1306993"/>
    <lineage>
        <taxon>Bacteria</taxon>
        <taxon>Pseudomonadati</taxon>
        <taxon>Pseudomonadota</taxon>
        <taxon>Gammaproteobacteria</taxon>
        <taxon>Pseudomonadales</taxon>
        <taxon>Pseudomonadaceae</taxon>
        <taxon>Pseudomonas</taxon>
    </lineage>
</organism>
<comment type="caution">
    <text evidence="2">The sequence shown here is derived from an EMBL/GenBank/DDBJ whole genome shotgun (WGS) entry which is preliminary data.</text>
</comment>
<feature type="region of interest" description="Disordered" evidence="1">
    <location>
        <begin position="29"/>
        <end position="48"/>
    </location>
</feature>
<accession>A0A2V4HKC9</accession>
<evidence type="ECO:0000256" key="1">
    <source>
        <dbReference type="SAM" id="MobiDB-lite"/>
    </source>
</evidence>
<name>A0A2V4HKC9_9PSED</name>
<sequence>MNNWPHRRQDRSHRYSARRDICAVGVGAGLPAKGREAPPVSQSNTRGGLTGVSAWAKAQRAISSLRMNATPAWPRA</sequence>
<protein>
    <submittedName>
        <fullName evidence="2">Uncharacterized protein</fullName>
    </submittedName>
</protein>
<evidence type="ECO:0000313" key="2">
    <source>
        <dbReference type="EMBL" id="PYB74373.1"/>
    </source>
</evidence>
<proteinExistence type="predicted"/>